<protein>
    <submittedName>
        <fullName evidence="2">Uncharacterized protein</fullName>
    </submittedName>
</protein>
<reference evidence="2" key="1">
    <citation type="submission" date="2020-06" db="EMBL/GenBank/DDBJ databases">
        <title>Draft genome of Bugula neritina, a colonial animal packing powerful symbionts and potential medicines.</title>
        <authorList>
            <person name="Rayko M."/>
        </authorList>
    </citation>
    <scope>NUCLEOTIDE SEQUENCE [LARGE SCALE GENOMIC DNA]</scope>
    <source>
        <strain evidence="2">Kwan_BN1</strain>
    </source>
</reference>
<proteinExistence type="predicted"/>
<feature type="compositionally biased region" description="Polar residues" evidence="1">
    <location>
        <begin position="86"/>
        <end position="100"/>
    </location>
</feature>
<evidence type="ECO:0000313" key="3">
    <source>
        <dbReference type="Proteomes" id="UP000593567"/>
    </source>
</evidence>
<dbReference type="AlphaFoldDB" id="A0A7J7K692"/>
<feature type="region of interest" description="Disordered" evidence="1">
    <location>
        <begin position="86"/>
        <end position="118"/>
    </location>
</feature>
<sequence>MADDLDIIIGQQKAENQNDAEDVGSKIEALPAPDLNIHTVESPDENLININTSNSVINAVQSLDSNFTEQLESDIQIQNQNGVPSLNQSQSIAESSNTTLVYGEPTPEVSSGANNDSNLPMDFVSSTDSAANDNIPTLQTEAENETQTLSQTETVTLTETNTKSISNSNPDPHADSQIEANAEIMEVSHHNDGAQTENTDVETAVAATTDILRQALVEASGGDISHIENVDAELYAAAGNEMPDIAGGQVGSTSTVPVDSNTVQPAVTAQSLLSQVVQQPITPAPPLGSKTNPIRIIQQGNTYTSTQKLSAEQIQQIVKVLQRQILQRNV</sequence>
<name>A0A7J7K692_BUGNE</name>
<accession>A0A7J7K692</accession>
<evidence type="ECO:0000313" key="2">
    <source>
        <dbReference type="EMBL" id="KAF6033484.1"/>
    </source>
</evidence>
<feature type="compositionally biased region" description="Polar residues" evidence="1">
    <location>
        <begin position="108"/>
        <end position="118"/>
    </location>
</feature>
<evidence type="ECO:0000256" key="1">
    <source>
        <dbReference type="SAM" id="MobiDB-lite"/>
    </source>
</evidence>
<dbReference type="OrthoDB" id="5981545at2759"/>
<feature type="region of interest" description="Disordered" evidence="1">
    <location>
        <begin position="1"/>
        <end position="22"/>
    </location>
</feature>
<organism evidence="2 3">
    <name type="scientific">Bugula neritina</name>
    <name type="common">Brown bryozoan</name>
    <name type="synonym">Sertularia neritina</name>
    <dbReference type="NCBI Taxonomy" id="10212"/>
    <lineage>
        <taxon>Eukaryota</taxon>
        <taxon>Metazoa</taxon>
        <taxon>Spiralia</taxon>
        <taxon>Lophotrochozoa</taxon>
        <taxon>Bryozoa</taxon>
        <taxon>Gymnolaemata</taxon>
        <taxon>Cheilostomatida</taxon>
        <taxon>Flustrina</taxon>
        <taxon>Buguloidea</taxon>
        <taxon>Bugulidae</taxon>
        <taxon>Bugula</taxon>
    </lineage>
</organism>
<gene>
    <name evidence="2" type="ORF">EB796_008205</name>
</gene>
<comment type="caution">
    <text evidence="2">The sequence shown here is derived from an EMBL/GenBank/DDBJ whole genome shotgun (WGS) entry which is preliminary data.</text>
</comment>
<dbReference type="EMBL" id="VXIV02001321">
    <property type="protein sequence ID" value="KAF6033484.1"/>
    <property type="molecule type" value="Genomic_DNA"/>
</dbReference>
<dbReference type="Proteomes" id="UP000593567">
    <property type="component" value="Unassembled WGS sequence"/>
</dbReference>
<keyword evidence="3" id="KW-1185">Reference proteome</keyword>